<dbReference type="GeneID" id="61249654"/>
<reference evidence="4 5" key="1">
    <citation type="submission" date="2016-03" db="EMBL/GenBank/DDBJ databases">
        <title>Pediococcus and Lactobacillus from brewery environment - whole genome sequencing and assembly.</title>
        <authorList>
            <person name="Behr J."/>
            <person name="Geissler A.J."/>
            <person name="Vogel R.F."/>
        </authorList>
    </citation>
    <scope>NUCLEOTIDE SEQUENCE [LARGE SCALE GENOMIC DNA]</scope>
    <source>
        <strain evidence="4 5">TMW 1.481</strain>
    </source>
</reference>
<dbReference type="EMBL" id="CP014907">
    <property type="protein sequence ID" value="ANZ58893.1"/>
    <property type="molecule type" value="Genomic_DNA"/>
</dbReference>
<accession>A0AB33BI56</accession>
<sequence length="269" mass="28438">MNYKYLKRISLFSIAAIPLVCGAILTSSVNADDTNTSDTANTNAFISFTGKNSPVNPVNPDNPSQPVNPNNPTGHTGDLAFDYIPANLNFGNHDKNANTQTYSLVDPFASGYKASDDAQDPVGTSMGQSTVLKGAQKDYVFVQLHDMMNPDSGWNVNASFDGYTNSGKTLNGATINLKDGNAQKLSADGQSWSPMTGVSNNIQLGSDNAPQNVLSADKSKSAGITQIYWDPSNISTTIPVGSSSVAGKDQEGFRGKITWNVNATPNSGE</sequence>
<dbReference type="Proteomes" id="UP000093346">
    <property type="component" value="Chromosome"/>
</dbReference>
<feature type="chain" id="PRO_5044303475" description="WxL domain-containing protein" evidence="2">
    <location>
        <begin position="32"/>
        <end position="269"/>
    </location>
</feature>
<dbReference type="RefSeq" id="WP_065866144.1">
    <property type="nucleotide sequence ID" value="NZ_CP014872.1"/>
</dbReference>
<gene>
    <name evidence="4" type="ORF">AYR59_01995</name>
</gene>
<protein>
    <recommendedName>
        <fullName evidence="3">WxL domain-containing protein</fullName>
    </recommendedName>
</protein>
<feature type="signal peptide" evidence="2">
    <location>
        <begin position="1"/>
        <end position="31"/>
    </location>
</feature>
<evidence type="ECO:0000256" key="1">
    <source>
        <dbReference type="SAM" id="MobiDB-lite"/>
    </source>
</evidence>
<organism evidence="4 5">
    <name type="scientific">Fructilactobacillus lindneri</name>
    <dbReference type="NCBI Taxonomy" id="53444"/>
    <lineage>
        <taxon>Bacteria</taxon>
        <taxon>Bacillati</taxon>
        <taxon>Bacillota</taxon>
        <taxon>Bacilli</taxon>
        <taxon>Lactobacillales</taxon>
        <taxon>Lactobacillaceae</taxon>
        <taxon>Fructilactobacillus</taxon>
    </lineage>
</organism>
<dbReference type="InterPro" id="IPR027994">
    <property type="entry name" value="WxL_dom"/>
</dbReference>
<feature type="region of interest" description="Disordered" evidence="1">
    <location>
        <begin position="49"/>
        <end position="78"/>
    </location>
</feature>
<name>A0AB33BI56_9LACO</name>
<evidence type="ECO:0000313" key="5">
    <source>
        <dbReference type="Proteomes" id="UP000093346"/>
    </source>
</evidence>
<dbReference type="KEGG" id="lle:AYR59_01995"/>
<evidence type="ECO:0000313" key="4">
    <source>
        <dbReference type="EMBL" id="ANZ58893.1"/>
    </source>
</evidence>
<feature type="compositionally biased region" description="Low complexity" evidence="1">
    <location>
        <begin position="52"/>
        <end position="72"/>
    </location>
</feature>
<evidence type="ECO:0000256" key="2">
    <source>
        <dbReference type="SAM" id="SignalP"/>
    </source>
</evidence>
<evidence type="ECO:0000259" key="3">
    <source>
        <dbReference type="Pfam" id="PF13731"/>
    </source>
</evidence>
<feature type="domain" description="WxL" evidence="3">
    <location>
        <begin position="37"/>
        <end position="265"/>
    </location>
</feature>
<proteinExistence type="predicted"/>
<dbReference type="Pfam" id="PF13731">
    <property type="entry name" value="WxL"/>
    <property type="match status" value="1"/>
</dbReference>
<keyword evidence="2" id="KW-0732">Signal</keyword>
<dbReference type="AlphaFoldDB" id="A0AB33BI56"/>